<organism evidence="1">
    <name type="scientific">Fagus sylvatica</name>
    <name type="common">Beechnut</name>
    <dbReference type="NCBI Taxonomy" id="28930"/>
    <lineage>
        <taxon>Eukaryota</taxon>
        <taxon>Viridiplantae</taxon>
        <taxon>Streptophyta</taxon>
        <taxon>Embryophyta</taxon>
        <taxon>Tracheophyta</taxon>
        <taxon>Spermatophyta</taxon>
        <taxon>Magnoliopsida</taxon>
        <taxon>eudicotyledons</taxon>
        <taxon>Gunneridae</taxon>
        <taxon>Pentapetalae</taxon>
        <taxon>rosids</taxon>
        <taxon>fabids</taxon>
        <taxon>Fagales</taxon>
        <taxon>Fagaceae</taxon>
        <taxon>Fagus</taxon>
    </lineage>
</organism>
<accession>A0A2N9IXQ5</accession>
<sequence>MFHISGLEMTDTPYNLHYLKGHRGGEDSYGNGLHFVVDRTALYTWGGVALANLYAGFDLVSREATTSFVGPWSIWQSWALAYFGTAISWRSKAQMQRRLAKETWALWVGAEKVSPPIDDGRAMNVARFSRLYDGQGVHSVYMAERVIHQLGLVQKWRDGLFYSKRLEADDDFEGY</sequence>
<reference evidence="1" key="1">
    <citation type="submission" date="2018-02" db="EMBL/GenBank/DDBJ databases">
        <authorList>
            <person name="Cohen D.B."/>
            <person name="Kent A.D."/>
        </authorList>
    </citation>
    <scope>NUCLEOTIDE SEQUENCE</scope>
</reference>
<gene>
    <name evidence="1" type="ORF">FSB_LOCUS56946</name>
</gene>
<name>A0A2N9IXQ5_FAGSY</name>
<dbReference type="AlphaFoldDB" id="A0A2N9IXQ5"/>
<proteinExistence type="predicted"/>
<protein>
    <submittedName>
        <fullName evidence="1">Uncharacterized protein</fullName>
    </submittedName>
</protein>
<evidence type="ECO:0000313" key="1">
    <source>
        <dbReference type="EMBL" id="SPD29064.1"/>
    </source>
</evidence>
<dbReference type="EMBL" id="OIVN01006258">
    <property type="protein sequence ID" value="SPD29064.1"/>
    <property type="molecule type" value="Genomic_DNA"/>
</dbReference>